<sequence length="149" mass="18159">MYNPFDSPYYTHQHYHHPTYDVRTQYHHKHTYIPYDPNNYSYPQNTYESYDARNQFSPQDAYESYNMREPYTPQEPKQVPAHYKKYMYLKKPTLNLVRPWVRYGLNEAKYTSMQHAMTEVAAITYLIGKGYSQKDAHYIVESWEKNEQF</sequence>
<reference evidence="1" key="2">
    <citation type="submission" date="2020-09" db="EMBL/GenBank/DDBJ databases">
        <authorList>
            <person name="Sun Q."/>
            <person name="Zhou Y."/>
        </authorList>
    </citation>
    <scope>NUCLEOTIDE SEQUENCE</scope>
    <source>
        <strain evidence="1">CGMCC 1.12698</strain>
    </source>
</reference>
<comment type="caution">
    <text evidence="1">The sequence shown here is derived from an EMBL/GenBank/DDBJ whole genome shotgun (WGS) entry which is preliminary data.</text>
</comment>
<dbReference type="AlphaFoldDB" id="A0A917AK29"/>
<accession>A0A917AK29</accession>
<name>A0A917AK29_9BACI</name>
<gene>
    <name evidence="1" type="ORF">GCM10007140_06320</name>
</gene>
<dbReference type="EMBL" id="BMFK01000001">
    <property type="protein sequence ID" value="GGE58687.1"/>
    <property type="molecule type" value="Genomic_DNA"/>
</dbReference>
<protein>
    <submittedName>
        <fullName evidence="1">Uncharacterized protein</fullName>
    </submittedName>
</protein>
<proteinExistence type="predicted"/>
<keyword evidence="2" id="KW-1185">Reference proteome</keyword>
<dbReference type="Proteomes" id="UP000605259">
    <property type="component" value="Unassembled WGS sequence"/>
</dbReference>
<reference evidence="1" key="1">
    <citation type="journal article" date="2014" name="Int. J. Syst. Evol. Microbiol.">
        <title>Complete genome sequence of Corynebacterium casei LMG S-19264T (=DSM 44701T), isolated from a smear-ripened cheese.</title>
        <authorList>
            <consortium name="US DOE Joint Genome Institute (JGI-PGF)"/>
            <person name="Walter F."/>
            <person name="Albersmeier A."/>
            <person name="Kalinowski J."/>
            <person name="Ruckert C."/>
        </authorList>
    </citation>
    <scope>NUCLEOTIDE SEQUENCE</scope>
    <source>
        <strain evidence="1">CGMCC 1.12698</strain>
    </source>
</reference>
<evidence type="ECO:0000313" key="2">
    <source>
        <dbReference type="Proteomes" id="UP000605259"/>
    </source>
</evidence>
<evidence type="ECO:0000313" key="1">
    <source>
        <dbReference type="EMBL" id="GGE58687.1"/>
    </source>
</evidence>
<dbReference type="RefSeq" id="WP_373284147.1">
    <property type="nucleotide sequence ID" value="NZ_BMFK01000001.1"/>
</dbReference>
<organism evidence="1 2">
    <name type="scientific">Priestia taiwanensis</name>
    <dbReference type="NCBI Taxonomy" id="1347902"/>
    <lineage>
        <taxon>Bacteria</taxon>
        <taxon>Bacillati</taxon>
        <taxon>Bacillota</taxon>
        <taxon>Bacilli</taxon>
        <taxon>Bacillales</taxon>
        <taxon>Bacillaceae</taxon>
        <taxon>Priestia</taxon>
    </lineage>
</organism>